<protein>
    <submittedName>
        <fullName evidence="2">Uncharacterized protein</fullName>
    </submittedName>
</protein>
<keyword evidence="1" id="KW-1133">Transmembrane helix</keyword>
<dbReference type="AlphaFoldDB" id="A0A3M0D7A4"/>
<evidence type="ECO:0000313" key="2">
    <source>
        <dbReference type="EMBL" id="RMB12143.1"/>
    </source>
</evidence>
<keyword evidence="1" id="KW-0812">Transmembrane</keyword>
<gene>
    <name evidence="2" type="ORF">BXY39_0634</name>
</gene>
<name>A0A3M0D7A4_9PROT</name>
<sequence>MTSALVVFSTHFRTGTSDVMSQPRHGGAIAPVVRAGLDLAAAPYAVDPVGRDKDPADLPSGERYLIIFDTYLIHQTAILDICRPFVYGFCVLNYAPLEISRFFRISSKIKQKIQVSFVSRNIVSSCATYNICDYFYFFISNKTSRHFSFYKFIFIFNTIKIIYYNICRSYQFRKYITKTRVLSGTFSTFIFSDLSVCRVIDSCGTYKCCAYSDNSSDQCLPFSNTYPPNGRCCSKPSTYETTYNSCDKYYAQPNVGLSTHSHFPLRAAS</sequence>
<dbReference type="EMBL" id="REFR01000009">
    <property type="protein sequence ID" value="RMB12143.1"/>
    <property type="molecule type" value="Genomic_DNA"/>
</dbReference>
<accession>A0A3M0D7A4</accession>
<keyword evidence="3" id="KW-1185">Reference proteome</keyword>
<dbReference type="InParanoid" id="A0A3M0D7A4"/>
<feature type="transmembrane region" description="Helical" evidence="1">
    <location>
        <begin position="147"/>
        <end position="166"/>
    </location>
</feature>
<comment type="caution">
    <text evidence="2">The sequence shown here is derived from an EMBL/GenBank/DDBJ whole genome shotgun (WGS) entry which is preliminary data.</text>
</comment>
<evidence type="ECO:0000256" key="1">
    <source>
        <dbReference type="SAM" id="Phobius"/>
    </source>
</evidence>
<reference evidence="2 3" key="1">
    <citation type="submission" date="2018-10" db="EMBL/GenBank/DDBJ databases">
        <title>Genomic Encyclopedia of Archaeal and Bacterial Type Strains, Phase II (KMG-II): from individual species to whole genera.</title>
        <authorList>
            <person name="Goeker M."/>
        </authorList>
    </citation>
    <scope>NUCLEOTIDE SEQUENCE [LARGE SCALE GENOMIC DNA]</scope>
    <source>
        <strain evidence="2 3">DSM 25217</strain>
    </source>
</reference>
<keyword evidence="1" id="KW-0472">Membrane</keyword>
<dbReference type="Proteomes" id="UP000271227">
    <property type="component" value="Unassembled WGS sequence"/>
</dbReference>
<organism evidence="2 3">
    <name type="scientific">Eilatimonas milleporae</name>
    <dbReference type="NCBI Taxonomy" id="911205"/>
    <lineage>
        <taxon>Bacteria</taxon>
        <taxon>Pseudomonadati</taxon>
        <taxon>Pseudomonadota</taxon>
        <taxon>Alphaproteobacteria</taxon>
        <taxon>Kordiimonadales</taxon>
        <taxon>Kordiimonadaceae</taxon>
        <taxon>Eilatimonas</taxon>
    </lineage>
</organism>
<proteinExistence type="predicted"/>
<evidence type="ECO:0000313" key="3">
    <source>
        <dbReference type="Proteomes" id="UP000271227"/>
    </source>
</evidence>